<dbReference type="InterPro" id="IPR036291">
    <property type="entry name" value="NAD(P)-bd_dom_sf"/>
</dbReference>
<dbReference type="GO" id="GO:0004029">
    <property type="term" value="F:aldehyde dehydrogenase (NAD+) activity"/>
    <property type="evidence" value="ECO:0007669"/>
    <property type="project" value="TreeGrafter"/>
</dbReference>
<dbReference type="SUPFAM" id="SSF51735">
    <property type="entry name" value="NAD(P)-binding Rossmann-fold domains"/>
    <property type="match status" value="1"/>
</dbReference>
<dbReference type="AlphaFoldDB" id="X1SJ36"/>
<dbReference type="InterPro" id="IPR051783">
    <property type="entry name" value="NAD(P)-dependent_oxidoreduct"/>
</dbReference>
<organism evidence="1">
    <name type="scientific">marine sediment metagenome</name>
    <dbReference type="NCBI Taxonomy" id="412755"/>
    <lineage>
        <taxon>unclassified sequences</taxon>
        <taxon>metagenomes</taxon>
        <taxon>ecological metagenomes</taxon>
    </lineage>
</organism>
<dbReference type="Gene3D" id="3.40.50.720">
    <property type="entry name" value="NAD(P)-binding Rossmann-like Domain"/>
    <property type="match status" value="1"/>
</dbReference>
<proteinExistence type="predicted"/>
<dbReference type="PANTHER" id="PTHR48079">
    <property type="entry name" value="PROTEIN YEEZ"/>
    <property type="match status" value="1"/>
</dbReference>
<evidence type="ECO:0008006" key="2">
    <source>
        <dbReference type="Google" id="ProtNLM"/>
    </source>
</evidence>
<dbReference type="GO" id="GO:0005737">
    <property type="term" value="C:cytoplasm"/>
    <property type="evidence" value="ECO:0007669"/>
    <property type="project" value="TreeGrafter"/>
</dbReference>
<sequence>AYDFVDVRDVAEGHIIAAEMAKSGSNYILSGQRVTMQEMFGMLEEITGTRAPGINVPFWLAKAYCTFTPTYYRLSGKTPRYTNYSLCTLQSNSFISNRKATEELDYKPRPVKQSIEDTFKWFRDAKIIT</sequence>
<reference evidence="1" key="1">
    <citation type="journal article" date="2014" name="Front. Microbiol.">
        <title>High frequency of phylogenetically diverse reductive dehalogenase-homologous genes in deep subseafloor sedimentary metagenomes.</title>
        <authorList>
            <person name="Kawai M."/>
            <person name="Futagami T."/>
            <person name="Toyoda A."/>
            <person name="Takaki Y."/>
            <person name="Nishi S."/>
            <person name="Hori S."/>
            <person name="Arai W."/>
            <person name="Tsubouchi T."/>
            <person name="Morono Y."/>
            <person name="Uchiyama I."/>
            <person name="Ito T."/>
            <person name="Fujiyama A."/>
            <person name="Inagaki F."/>
            <person name="Takami H."/>
        </authorList>
    </citation>
    <scope>NUCLEOTIDE SEQUENCE</scope>
    <source>
        <strain evidence="1">Expedition CK06-06</strain>
    </source>
</reference>
<dbReference type="EMBL" id="BARW01007728">
    <property type="protein sequence ID" value="GAI75430.1"/>
    <property type="molecule type" value="Genomic_DNA"/>
</dbReference>
<evidence type="ECO:0000313" key="1">
    <source>
        <dbReference type="EMBL" id="GAI75430.1"/>
    </source>
</evidence>
<feature type="non-terminal residue" evidence="1">
    <location>
        <position position="1"/>
    </location>
</feature>
<protein>
    <recommendedName>
        <fullName evidence="2">3-beta hydroxysteroid dehydrogenase/isomerase domain-containing protein</fullName>
    </recommendedName>
</protein>
<name>X1SJ36_9ZZZZ</name>
<accession>X1SJ36</accession>
<gene>
    <name evidence="1" type="ORF">S12H4_16017</name>
</gene>
<comment type="caution">
    <text evidence="1">The sequence shown here is derived from an EMBL/GenBank/DDBJ whole genome shotgun (WGS) entry which is preliminary data.</text>
</comment>
<dbReference type="PANTHER" id="PTHR48079:SF6">
    <property type="entry name" value="NAD(P)-BINDING DOMAIN-CONTAINING PROTEIN-RELATED"/>
    <property type="match status" value="1"/>
</dbReference>